<dbReference type="GO" id="GO:0071949">
    <property type="term" value="F:FAD binding"/>
    <property type="evidence" value="ECO:0007669"/>
    <property type="project" value="InterPro"/>
</dbReference>
<dbReference type="InterPro" id="IPR050816">
    <property type="entry name" value="Flavin-dep_Halogenase_NPB"/>
</dbReference>
<sequence>MLTERRAVVVGGGPAGAVAALVLSRRGVRTTVLEARPEPSSRPGECLPPSLTPLLRHLGLEDLLAQDGHLRAHGHRFVWGSPRPGERPFFSGLRGDGWHLDRRAFEARLIERARAAGVDFRAGHRLDRVARDGDGWHLEVTSPEGARTTLAADVLADATGRASSVARRLGAQRVRYDRLVGVTARVTRRVTGRITARVAAPTAAPVAAPAAAPLAARPEHAADTFTLVEATPAGWWYSALLADGTLAVAFMTDADLLPRDLATGDPAAFLRALHDAPETRRRVSAQGDRLAAPPQPLSADTSRLTRVAGDGWLALGDAAAAYDPLSSHGIGSAMGSGYYAGHALADVLAGRDDAVTTYLSLLQNAYGAYLDLQRQHYALERRFLDAPFWRRRHAPAYCLDPLDARHGTAA</sequence>
<dbReference type="STRING" id="1192034.CAP_3603"/>
<dbReference type="InterPro" id="IPR036188">
    <property type="entry name" value="FAD/NAD-bd_sf"/>
</dbReference>
<evidence type="ECO:0000259" key="1">
    <source>
        <dbReference type="Pfam" id="PF01494"/>
    </source>
</evidence>
<feature type="domain" description="FAD-binding" evidence="1">
    <location>
        <begin position="7"/>
        <end position="175"/>
    </location>
</feature>
<evidence type="ECO:0000313" key="2">
    <source>
        <dbReference type="EMBL" id="EYF05013.1"/>
    </source>
</evidence>
<dbReference type="OrthoDB" id="103324at2"/>
<dbReference type="PRINTS" id="PR00420">
    <property type="entry name" value="RNGMNOXGNASE"/>
</dbReference>
<protein>
    <recommendedName>
        <fullName evidence="1">FAD-binding domain-containing protein</fullName>
    </recommendedName>
</protein>
<reference evidence="2 3" key="1">
    <citation type="submission" date="2013-05" db="EMBL/GenBank/DDBJ databases">
        <title>Genome assembly of Chondromyces apiculatus DSM 436.</title>
        <authorList>
            <person name="Sharma G."/>
            <person name="Khatri I."/>
            <person name="Kaur C."/>
            <person name="Mayilraj S."/>
            <person name="Subramanian S."/>
        </authorList>
    </citation>
    <scope>NUCLEOTIDE SEQUENCE [LARGE SCALE GENOMIC DNA]</scope>
    <source>
        <strain evidence="2 3">DSM 436</strain>
    </source>
</reference>
<dbReference type="GO" id="GO:0004497">
    <property type="term" value="F:monooxygenase activity"/>
    <property type="evidence" value="ECO:0007669"/>
    <property type="project" value="InterPro"/>
</dbReference>
<dbReference type="Proteomes" id="UP000019678">
    <property type="component" value="Unassembled WGS sequence"/>
</dbReference>
<dbReference type="Pfam" id="PF04820">
    <property type="entry name" value="Trp_halogenase"/>
    <property type="match status" value="1"/>
</dbReference>
<comment type="caution">
    <text evidence="2">The sequence shown here is derived from an EMBL/GenBank/DDBJ whole genome shotgun (WGS) entry which is preliminary data.</text>
</comment>
<dbReference type="SUPFAM" id="SSF51905">
    <property type="entry name" value="FAD/NAD(P)-binding domain"/>
    <property type="match status" value="1"/>
</dbReference>
<name>A0A017T6Y1_9BACT</name>
<dbReference type="PANTHER" id="PTHR43747:SF1">
    <property type="entry name" value="SLR1998 PROTEIN"/>
    <property type="match status" value="1"/>
</dbReference>
<keyword evidence="3" id="KW-1185">Reference proteome</keyword>
<dbReference type="EMBL" id="ASRX01000027">
    <property type="protein sequence ID" value="EYF05013.1"/>
    <property type="molecule type" value="Genomic_DNA"/>
</dbReference>
<gene>
    <name evidence="2" type="ORF">CAP_3603</name>
</gene>
<organism evidence="2 3">
    <name type="scientific">Chondromyces apiculatus DSM 436</name>
    <dbReference type="NCBI Taxonomy" id="1192034"/>
    <lineage>
        <taxon>Bacteria</taxon>
        <taxon>Pseudomonadati</taxon>
        <taxon>Myxococcota</taxon>
        <taxon>Polyangia</taxon>
        <taxon>Polyangiales</taxon>
        <taxon>Polyangiaceae</taxon>
        <taxon>Chondromyces</taxon>
    </lineage>
</organism>
<dbReference type="RefSeq" id="WP_044242878.1">
    <property type="nucleotide sequence ID" value="NZ_ASRX01000027.1"/>
</dbReference>
<dbReference type="PANTHER" id="PTHR43747">
    <property type="entry name" value="FAD-BINDING PROTEIN"/>
    <property type="match status" value="1"/>
</dbReference>
<dbReference type="InterPro" id="IPR002938">
    <property type="entry name" value="FAD-bd"/>
</dbReference>
<dbReference type="AlphaFoldDB" id="A0A017T6Y1"/>
<dbReference type="Gene3D" id="3.50.50.60">
    <property type="entry name" value="FAD/NAD(P)-binding domain"/>
    <property type="match status" value="1"/>
</dbReference>
<dbReference type="Pfam" id="PF01494">
    <property type="entry name" value="FAD_binding_3"/>
    <property type="match status" value="1"/>
</dbReference>
<evidence type="ECO:0000313" key="3">
    <source>
        <dbReference type="Proteomes" id="UP000019678"/>
    </source>
</evidence>
<proteinExistence type="predicted"/>
<dbReference type="InterPro" id="IPR006905">
    <property type="entry name" value="Flavin_halogenase"/>
</dbReference>
<dbReference type="eggNOG" id="COG0644">
    <property type="taxonomic scope" value="Bacteria"/>
</dbReference>
<dbReference type="Gene3D" id="3.30.9.100">
    <property type="match status" value="1"/>
</dbReference>
<accession>A0A017T6Y1</accession>